<dbReference type="EMBL" id="BMIY01000005">
    <property type="protein sequence ID" value="GGG58054.1"/>
    <property type="molecule type" value="Genomic_DNA"/>
</dbReference>
<proteinExistence type="predicted"/>
<comment type="caution">
    <text evidence="1">The sequence shown here is derived from an EMBL/GenBank/DDBJ whole genome shotgun (WGS) entry which is preliminary data.</text>
</comment>
<protein>
    <submittedName>
        <fullName evidence="1">Uncharacterized protein</fullName>
    </submittedName>
</protein>
<dbReference type="AlphaFoldDB" id="A0A917LUX0"/>
<sequence length="87" mass="9227">MGRITMAGFLSFKTGTCAVPGKASGGHRQALQRRQKIPTSNETGGFRFMMPDDGPDSYVSTLSTAQRKGIIDPVADSQTTSSISFVA</sequence>
<accession>A0A917LUX0</accession>
<dbReference type="Proteomes" id="UP000627715">
    <property type="component" value="Unassembled WGS sequence"/>
</dbReference>
<evidence type="ECO:0000313" key="2">
    <source>
        <dbReference type="Proteomes" id="UP000627715"/>
    </source>
</evidence>
<name>A0A917LUX0_9GAMM</name>
<reference evidence="1" key="2">
    <citation type="submission" date="2020-09" db="EMBL/GenBank/DDBJ databases">
        <authorList>
            <person name="Sun Q."/>
            <person name="Zhou Y."/>
        </authorList>
    </citation>
    <scope>NUCLEOTIDE SEQUENCE</scope>
    <source>
        <strain evidence="1">CGMCC 1.15425</strain>
    </source>
</reference>
<gene>
    <name evidence="1" type="ORF">GCM10011403_14210</name>
</gene>
<keyword evidence="2" id="KW-1185">Reference proteome</keyword>
<reference evidence="1" key="1">
    <citation type="journal article" date="2014" name="Int. J. Syst. Evol. Microbiol.">
        <title>Complete genome sequence of Corynebacterium casei LMG S-19264T (=DSM 44701T), isolated from a smear-ripened cheese.</title>
        <authorList>
            <consortium name="US DOE Joint Genome Institute (JGI-PGF)"/>
            <person name="Walter F."/>
            <person name="Albersmeier A."/>
            <person name="Kalinowski J."/>
            <person name="Ruckert C."/>
        </authorList>
    </citation>
    <scope>NUCLEOTIDE SEQUENCE</scope>
    <source>
        <strain evidence="1">CGMCC 1.15425</strain>
    </source>
</reference>
<evidence type="ECO:0000313" key="1">
    <source>
        <dbReference type="EMBL" id="GGG58054.1"/>
    </source>
</evidence>
<organism evidence="1 2">
    <name type="scientific">Pseudohongiella nitratireducens</name>
    <dbReference type="NCBI Taxonomy" id="1768907"/>
    <lineage>
        <taxon>Bacteria</taxon>
        <taxon>Pseudomonadati</taxon>
        <taxon>Pseudomonadota</taxon>
        <taxon>Gammaproteobacteria</taxon>
        <taxon>Pseudomonadales</taxon>
        <taxon>Pseudohongiellaceae</taxon>
        <taxon>Pseudohongiella</taxon>
    </lineage>
</organism>